<dbReference type="STRING" id="1522189.A0A316VTB8"/>
<feature type="region of interest" description="Disordered" evidence="4">
    <location>
        <begin position="881"/>
        <end position="901"/>
    </location>
</feature>
<proteinExistence type="predicted"/>
<keyword evidence="3" id="KW-0808">Transferase</keyword>
<dbReference type="InterPro" id="IPR014031">
    <property type="entry name" value="Ketoacyl_synth_C"/>
</dbReference>
<protein>
    <submittedName>
        <fullName evidence="6">Thiolase-like protein</fullName>
    </submittedName>
</protein>
<dbReference type="GO" id="GO:0006633">
    <property type="term" value="P:fatty acid biosynthetic process"/>
    <property type="evidence" value="ECO:0007669"/>
    <property type="project" value="InterPro"/>
</dbReference>
<evidence type="ECO:0000259" key="5">
    <source>
        <dbReference type="PROSITE" id="PS52004"/>
    </source>
</evidence>
<dbReference type="AlphaFoldDB" id="A0A316VTB8"/>
<dbReference type="CDD" id="cd00833">
    <property type="entry name" value="PKS"/>
    <property type="match status" value="1"/>
</dbReference>
<gene>
    <name evidence="6" type="ORF">IE81DRAFT_292800</name>
</gene>
<dbReference type="InterPro" id="IPR050091">
    <property type="entry name" value="PKS_NRPS_Biosynth_Enz"/>
</dbReference>
<dbReference type="Pfam" id="PF00109">
    <property type="entry name" value="ketoacyl-synt"/>
    <property type="match status" value="1"/>
</dbReference>
<dbReference type="InParanoid" id="A0A316VTB8"/>
<dbReference type="InterPro" id="IPR014043">
    <property type="entry name" value="Acyl_transferase_dom"/>
</dbReference>
<dbReference type="SMART" id="SM00827">
    <property type="entry name" value="PKS_AT"/>
    <property type="match status" value="1"/>
</dbReference>
<dbReference type="InterPro" id="IPR016036">
    <property type="entry name" value="Malonyl_transacylase_ACP-bd"/>
</dbReference>
<dbReference type="Pfam" id="PF02801">
    <property type="entry name" value="Ketoacyl-synt_C"/>
    <property type="match status" value="1"/>
</dbReference>
<feature type="domain" description="Ketosynthase family 3 (KS3)" evidence="5">
    <location>
        <begin position="1"/>
        <end position="394"/>
    </location>
</feature>
<evidence type="ECO:0000256" key="1">
    <source>
        <dbReference type="ARBA" id="ARBA00022450"/>
    </source>
</evidence>
<name>A0A316VTB8_9BASI</name>
<dbReference type="InterPro" id="IPR020841">
    <property type="entry name" value="PKS_Beta-ketoAc_synthase_dom"/>
</dbReference>
<dbReference type="SMART" id="SM00825">
    <property type="entry name" value="PKS_KS"/>
    <property type="match status" value="1"/>
</dbReference>
<evidence type="ECO:0000256" key="3">
    <source>
        <dbReference type="ARBA" id="ARBA00022679"/>
    </source>
</evidence>
<feature type="compositionally biased region" description="Basic residues" evidence="4">
    <location>
        <begin position="927"/>
        <end position="938"/>
    </location>
</feature>
<evidence type="ECO:0000313" key="7">
    <source>
        <dbReference type="Proteomes" id="UP000245783"/>
    </source>
</evidence>
<feature type="region of interest" description="Disordered" evidence="4">
    <location>
        <begin position="916"/>
        <end position="938"/>
    </location>
</feature>
<dbReference type="InterPro" id="IPR016039">
    <property type="entry name" value="Thiolase-like"/>
</dbReference>
<dbReference type="SUPFAM" id="SSF52151">
    <property type="entry name" value="FabD/lysophospholipase-like"/>
    <property type="match status" value="1"/>
</dbReference>
<dbReference type="RefSeq" id="XP_025367996.1">
    <property type="nucleotide sequence ID" value="XM_025511975.1"/>
</dbReference>
<dbReference type="Pfam" id="PF00698">
    <property type="entry name" value="Acyl_transf_1"/>
    <property type="match status" value="1"/>
</dbReference>
<dbReference type="GO" id="GO:0004315">
    <property type="term" value="F:3-oxoacyl-[acyl-carrier-protein] synthase activity"/>
    <property type="evidence" value="ECO:0007669"/>
    <property type="project" value="InterPro"/>
</dbReference>
<dbReference type="PROSITE" id="PS52004">
    <property type="entry name" value="KS3_2"/>
    <property type="match status" value="1"/>
</dbReference>
<organism evidence="6 7">
    <name type="scientific">Ceraceosorus guamensis</name>
    <dbReference type="NCBI Taxonomy" id="1522189"/>
    <lineage>
        <taxon>Eukaryota</taxon>
        <taxon>Fungi</taxon>
        <taxon>Dikarya</taxon>
        <taxon>Basidiomycota</taxon>
        <taxon>Ustilaginomycotina</taxon>
        <taxon>Exobasidiomycetes</taxon>
        <taxon>Ceraceosorales</taxon>
        <taxon>Ceraceosoraceae</taxon>
        <taxon>Ceraceosorus</taxon>
    </lineage>
</organism>
<dbReference type="InterPro" id="IPR014030">
    <property type="entry name" value="Ketoacyl_synth_N"/>
</dbReference>
<sequence length="938" mass="101310">MAVVGMACRLAAPSEADADLDKAGFWQLLLDGKSAVRHIDPSSFHAEAWVGRGPGTICTPQAATLRDKHMVDWSSFGMTKREGRRVNLATLLSLEIALEALQDSGIKTRGAPVGVFIGGSPTPEPLLQDEAYQADEYYQTGRTACMLANRISHAFDLRGPSCNTDTACSASLTALHLAINSLRNKECSAALVASANLMLRIEDMIGFTAVVIKPLSTAVADGDFVYATILGTSINSNGRSALSLASPSGPSQLECIEAAWRQAGLSPSVVDYLELHATGTRVGDSIELNAAGPYFCNGRASRPLTIGSLKPNFGHTEYAASLVSLMKCVMILRQGVVPPQINFKTPSSRINWSAFNAHVPSSAAGLTRADKHLGVAALTSSGFGGANGHVVLQEYRNDALQHRDSASSARDQVKDSAHTMSYFSAQLVQEYSNVQQPDVSQTQLALSVARRARQMPWRCYYVSNVISNSPKSLTSSMVSHESVEGPLLVFAGQGPQHQHMGKSLYSTYSVFKRSIDELDEIYKDKTKRSLIHDYGLFGDSKATVALTEGGVWPVQIMLPALAALQMALFDLFSSWNLRASAVMGHSAGETAAMYACGAISRTMAMELAIARSTAMSSVQSREHGMAVVHCSAPTGQRLLAQWRASKGSAHFTIDLAAFNSPEALLVSGHRAALEELCSDAKGRGFFARVLPTEVPVHSSLMEACKSEYLREVTAIFDRHAQHGKAAAAFAPRIPFVSTVSGQFDCGPFTPAHVWRNARHAVQFWPALASWRREHGPESPKAPRILEMAPHPVLSAYIGACVLDHPAALCPLHRAKAHTDSEAVFVEELQALYRTTGQLLVDGHDLDLGQIFGGQATDLVKHPRHPLVREERPLLLDHTATRDAHRSASRPLHAQPGGNLLLSADTHPDLADHVIRGSPILPATGEQRKRKIQRLLTHR</sequence>
<dbReference type="OrthoDB" id="416786at2759"/>
<dbReference type="SUPFAM" id="SSF55048">
    <property type="entry name" value="Probable ACP-binding domain of malonyl-CoA ACP transacylase"/>
    <property type="match status" value="1"/>
</dbReference>
<dbReference type="PANTHER" id="PTHR43775">
    <property type="entry name" value="FATTY ACID SYNTHASE"/>
    <property type="match status" value="1"/>
</dbReference>
<dbReference type="SUPFAM" id="SSF53901">
    <property type="entry name" value="Thiolase-like"/>
    <property type="match status" value="1"/>
</dbReference>
<dbReference type="GO" id="GO:0004312">
    <property type="term" value="F:fatty acid synthase activity"/>
    <property type="evidence" value="ECO:0007669"/>
    <property type="project" value="TreeGrafter"/>
</dbReference>
<dbReference type="PROSITE" id="PS00606">
    <property type="entry name" value="KS3_1"/>
    <property type="match status" value="1"/>
</dbReference>
<accession>A0A316VTB8</accession>
<dbReference type="InterPro" id="IPR018201">
    <property type="entry name" value="Ketoacyl_synth_AS"/>
</dbReference>
<dbReference type="GeneID" id="37033845"/>
<dbReference type="EMBL" id="KZ819405">
    <property type="protein sequence ID" value="PWN40836.1"/>
    <property type="molecule type" value="Genomic_DNA"/>
</dbReference>
<dbReference type="InterPro" id="IPR016035">
    <property type="entry name" value="Acyl_Trfase/lysoPLipase"/>
</dbReference>
<dbReference type="PANTHER" id="PTHR43775:SF37">
    <property type="entry name" value="SI:DKEY-61P9.11"/>
    <property type="match status" value="1"/>
</dbReference>
<dbReference type="Gene3D" id="3.40.366.10">
    <property type="entry name" value="Malonyl-Coenzyme A Acyl Carrier Protein, domain 2"/>
    <property type="match status" value="1"/>
</dbReference>
<evidence type="ECO:0000256" key="4">
    <source>
        <dbReference type="SAM" id="MobiDB-lite"/>
    </source>
</evidence>
<dbReference type="Gene3D" id="3.40.47.10">
    <property type="match status" value="2"/>
</dbReference>
<dbReference type="InterPro" id="IPR001227">
    <property type="entry name" value="Ac_transferase_dom_sf"/>
</dbReference>
<keyword evidence="2" id="KW-0597">Phosphoprotein</keyword>
<keyword evidence="1" id="KW-0596">Phosphopantetheine</keyword>
<evidence type="ECO:0000313" key="6">
    <source>
        <dbReference type="EMBL" id="PWN40836.1"/>
    </source>
</evidence>
<dbReference type="Proteomes" id="UP000245783">
    <property type="component" value="Unassembled WGS sequence"/>
</dbReference>
<reference evidence="6 7" key="1">
    <citation type="journal article" date="2018" name="Mol. Biol. Evol.">
        <title>Broad Genomic Sampling Reveals a Smut Pathogenic Ancestry of the Fungal Clade Ustilaginomycotina.</title>
        <authorList>
            <person name="Kijpornyongpan T."/>
            <person name="Mondo S.J."/>
            <person name="Barry K."/>
            <person name="Sandor L."/>
            <person name="Lee J."/>
            <person name="Lipzen A."/>
            <person name="Pangilinan J."/>
            <person name="LaButti K."/>
            <person name="Hainaut M."/>
            <person name="Henrissat B."/>
            <person name="Grigoriev I.V."/>
            <person name="Spatafora J.W."/>
            <person name="Aime M.C."/>
        </authorList>
    </citation>
    <scope>NUCLEOTIDE SEQUENCE [LARGE SCALE GENOMIC DNA]</scope>
    <source>
        <strain evidence="6 7">MCA 4658</strain>
    </source>
</reference>
<evidence type="ECO:0000256" key="2">
    <source>
        <dbReference type="ARBA" id="ARBA00022553"/>
    </source>
</evidence>
<keyword evidence="7" id="KW-1185">Reference proteome</keyword>